<evidence type="ECO:0000313" key="3">
    <source>
        <dbReference type="Proteomes" id="UP000477285"/>
    </source>
</evidence>
<name>A0A6L8T7Q0_9FIRM</name>
<gene>
    <name evidence="2" type="primary">tnpA</name>
    <name evidence="2" type="ORF">GT728_17665</name>
</gene>
<dbReference type="InterPro" id="IPR002686">
    <property type="entry name" value="Transposase_17"/>
</dbReference>
<dbReference type="InterPro" id="IPR036515">
    <property type="entry name" value="Transposase_17_sf"/>
</dbReference>
<accession>A0A6L8T7Q0</accession>
<dbReference type="RefSeq" id="WP_161234224.1">
    <property type="nucleotide sequence ID" value="NZ_WWVQ01000061.1"/>
</dbReference>
<comment type="caution">
    <text evidence="2">The sequence shown here is derived from an EMBL/GenBank/DDBJ whole genome shotgun (WGS) entry which is preliminary data.</text>
</comment>
<evidence type="ECO:0000259" key="1">
    <source>
        <dbReference type="SMART" id="SM01321"/>
    </source>
</evidence>
<dbReference type="GO" id="GO:0003677">
    <property type="term" value="F:DNA binding"/>
    <property type="evidence" value="ECO:0007669"/>
    <property type="project" value="InterPro"/>
</dbReference>
<dbReference type="EMBL" id="WWVQ01000061">
    <property type="protein sequence ID" value="MZL34962.1"/>
    <property type="molecule type" value="Genomic_DNA"/>
</dbReference>
<organism evidence="2 3">
    <name type="scientific">Blautia wexlerae</name>
    <dbReference type="NCBI Taxonomy" id="418240"/>
    <lineage>
        <taxon>Bacteria</taxon>
        <taxon>Bacillati</taxon>
        <taxon>Bacillota</taxon>
        <taxon>Clostridia</taxon>
        <taxon>Lachnospirales</taxon>
        <taxon>Lachnospiraceae</taxon>
        <taxon>Blautia</taxon>
    </lineage>
</organism>
<dbReference type="PANTHER" id="PTHR33360:SF4">
    <property type="entry name" value="TRANSPOSASE IS200-LIKE PROTEIN"/>
    <property type="match status" value="1"/>
</dbReference>
<feature type="non-terminal residue" evidence="2">
    <location>
        <position position="137"/>
    </location>
</feature>
<sequence length="137" mass="15840">MEYRRSSHAVFGLQYHIVLVTKYRRKCISGEIGERLKKEIVRLIEGHEGHVISIEAVEDHVHILAELSPRYAVSNEIATIKTVTARLLRRDYEDYLKQFLCGDSFWSRSYFVATSGGVTLDVLKEYVETQNRKPGRP</sequence>
<evidence type="ECO:0000313" key="2">
    <source>
        <dbReference type="EMBL" id="MZL34962.1"/>
    </source>
</evidence>
<dbReference type="AlphaFoldDB" id="A0A6L8T7Q0"/>
<dbReference type="Gene3D" id="3.30.70.1290">
    <property type="entry name" value="Transposase IS200-like"/>
    <property type="match status" value="1"/>
</dbReference>
<dbReference type="GO" id="GO:0004803">
    <property type="term" value="F:transposase activity"/>
    <property type="evidence" value="ECO:0007669"/>
    <property type="project" value="InterPro"/>
</dbReference>
<feature type="domain" description="Transposase IS200-like" evidence="1">
    <location>
        <begin position="10"/>
        <end position="130"/>
    </location>
</feature>
<dbReference type="NCBIfam" id="NF033573">
    <property type="entry name" value="transpos_IS200"/>
    <property type="match status" value="1"/>
</dbReference>
<reference evidence="2 3" key="1">
    <citation type="journal article" date="2019" name="Nat. Med.">
        <title>A library of human gut bacterial isolates paired with longitudinal multiomics data enables mechanistic microbiome research.</title>
        <authorList>
            <person name="Poyet M."/>
            <person name="Groussin M."/>
            <person name="Gibbons S.M."/>
            <person name="Avila-Pacheco J."/>
            <person name="Jiang X."/>
            <person name="Kearney S.M."/>
            <person name="Perrotta A.R."/>
            <person name="Berdy B."/>
            <person name="Zhao S."/>
            <person name="Lieberman T.D."/>
            <person name="Swanson P.K."/>
            <person name="Smith M."/>
            <person name="Roesemann S."/>
            <person name="Alexander J.E."/>
            <person name="Rich S.A."/>
            <person name="Livny J."/>
            <person name="Vlamakis H."/>
            <person name="Clish C."/>
            <person name="Bullock K."/>
            <person name="Deik A."/>
            <person name="Scott J."/>
            <person name="Pierce K.A."/>
            <person name="Xavier R.J."/>
            <person name="Alm E.J."/>
        </authorList>
    </citation>
    <scope>NUCLEOTIDE SEQUENCE [LARGE SCALE GENOMIC DNA]</scope>
    <source>
        <strain evidence="2 3">BIOML-A1</strain>
    </source>
</reference>
<dbReference type="PANTHER" id="PTHR33360">
    <property type="entry name" value="TRANSPOSASE FOR INSERTION SEQUENCE ELEMENT IS200"/>
    <property type="match status" value="1"/>
</dbReference>
<dbReference type="SMART" id="SM01321">
    <property type="entry name" value="Y1_Tnp"/>
    <property type="match status" value="1"/>
</dbReference>
<dbReference type="Proteomes" id="UP000477285">
    <property type="component" value="Unassembled WGS sequence"/>
</dbReference>
<dbReference type="Pfam" id="PF01797">
    <property type="entry name" value="Y1_Tnp"/>
    <property type="match status" value="1"/>
</dbReference>
<protein>
    <submittedName>
        <fullName evidence="2">IS200/IS605 family transposase</fullName>
    </submittedName>
</protein>
<proteinExistence type="predicted"/>
<dbReference type="GO" id="GO:0006313">
    <property type="term" value="P:DNA transposition"/>
    <property type="evidence" value="ECO:0007669"/>
    <property type="project" value="InterPro"/>
</dbReference>
<dbReference type="SUPFAM" id="SSF143422">
    <property type="entry name" value="Transposase IS200-like"/>
    <property type="match status" value="1"/>
</dbReference>